<name>A0ABZ2T4A3_9ENTE</name>
<sequence>MSRKGWKRKSLTLFVTGIQLLGLFPWGALQSFAQENEQAETVGSSEAIAPQEKVKKEDLDQQTQQKLKKADASTEKENETTEKTEDKTETTLDVAPQLKSAFEADENSMLTSVKDDMAKKGLTELVADRSETTKTFIHPETGEGETVVFTEPIHFEKEKDNWQEFEGTFQAEKDTFIAKEQIEVQVPKEVTEKEVPTVKVGDATVGIGLSDDKYEVQSVKDDKVLLAAENNLEPVEISYQPTGVKVSQYISEETDLTTVKFTLKLPDTLQAKDEKEQGIIGLYDGEKLVSAVPTPTIETIAGDFISTAEADFDSKTNTLTLKALDTEKRQNIKAARVNVQFVQAKIEQGIEATSIRQYDDKMNYWFQDYMYIGYDDGYNGTLGAAHFVTYGLIKIPDAELKKIGKGREIESANLSLFRTGAPGFWGDRAKDGSGKVVNRHFEVHGLTKDIGAFSKATYKGFSDAKFPYGPPANESGKETMIGGIDPNNRRVNFDITNLANDWINGGSNFGMIVKTNKVTSHELPYSTAEVFAAPKGGVTTTSPYLVIKHRERPPIDKNMPLKDTSLKLRPFVSSDNDGLVQFQALGMDGIGRPDAKINYRVIDTSDKNKVTFSGTDPSIGRDYIFPNYPKLFEHANRYLELSSNWQTNTLLTSSLKENHLYKVEATITHGKEESKQTYDQFQLYKVTSQDTLPRLLKFYGLEKQRATFMRDNNMKDELLTQGNTVFIRNPKKNQGKAYQSQTLSKADKIRLDALSVGRGKHCKYGFEPINIGSGNLIYEMTDSVWYDFEEEQLFARTYNSKGGGMDSPVGRNWTLNQYLTLNQLEDKSMMLTKEDGGKIFFDRGKDGRYQVSDDSPYTLMKKIKDEKRSFELTNTEQKLTYLFDATGQIRKITNAYGQTKEYSYEEETGFLKAIKQFNGGKVLFDWDGNGHIKKATFPDQTTNTFEYDAKGNLTKVTDALGKKIAYTYNDNHFMTSYSDDEGTLLYQNKFDKEGRVIEQTDAKDNTVTITYDKNKTTTIDGNGNQEITTYNDHFQPTKIEYADGKSETKRYNDRYQLIEEIDRAGNKTTYENDANGNVTKTIFPDGSTEVSLYNAHNQLTEQTDRLGKKTSYHYNEQGKLLQTTRPDGKTITYSYDGQGKVTSKTDANGAAENYTYQAGNLTSISDAYGAKTGYEYDAKGLITKEFDAAGNAKTFKRNKRGELIEETDFNGHKKTYSYSPEGYLLSETDFNGNQTSFTYDKLGRKTAETNPAGGKKTFEYDANGNITKETDYLGNAKTFTYNEVNQVIEEKTATGSITRYTLNALGNPLTETVDDKKKTTYAYDKNQNLIKKVDALKQETTYEYDQKNQRIKETYPDQTTILYEYDELGNVTAKTDRNGLKTTYSYNEKSQLLKELSGDRETNYAYDIRGNKTSETDPETNQRSFGFNPLGYLSEQTDAAGNKTVYETDNQGNVTKITDPDNNVLTYTYDGERNVLSQTDALGNKKLFTYNSLNQLATTVEATGDITQYHYDANSNLVEKIDALGNKTTYSYTKENQLQAATDPLGQLKQLSYDLSGNLVSFEDAIGRKTTYSYDLLNQLTKEVTPGKVTIKYSYDVLGQRIKQSDSNGKSESYTYDKNGQMLTATDEQKRKISYEYNLFGEKIAETDAAGNKTSYAYNKLGQQTTITHPQETNQTLTYDQLGHVLEEVMPNGGKYAYSYDKRGNLIKETNPLGEIQSYAYNKNGQLIQSATAKNEVTTYSYDKNNRLVETKDPLGNSQKIKYDANGNVITEIDAEGNQTAYAYDGNNQLIQTINAKKFEQTVSYDPVGRKIAETDFNGNKTSYEYNVNDQLLKKTEPNKRITTYEYDAHGNLSKITDPKKAVTEMTYTADGQLASETNAKGYKRSYEYDSYRNLLAVKDNVRKEPLEQYSYNNYQQRVSETNAAGKQTTYDYNKFGQLTKLTYPNQTNVSYSYDLLDRVSELTDIRGNKTKTEYDANGQVTRFIAPGEQVSTYEYDSNGNVTKEQDPMAFTSSYTYDKLNQVAEETDELGHKTTYAYDPLQQVEKITDPRNHQQTMEYDGNGNLVKETDAKGQEKHFGYDANDQLTSVKNRLGKTTNYTYDLQSNLTSVKDALGNQTTFNYSPTGELDSVLSANGKKESYEYTLDGQLAQTTTPKEETIQYKYDEMNQLVEKVTKNANFTYTYTDEEKMASAAYETTEPTVEIGNEALKQAVPTKGEVAFEYNQYGDVTKATDELGENLTYGYDALGRKTSVTYPSERKITYEYDKKNQLTVVADGDQKTVYEHDGAGQIKKISYPNGTITHYDYLATGEISSAETLEANGKSLAKMTYAYDENDNLQKETIHYPKLTLEKNYEYDAEDQLTKVTEIEGKKKTEIEYYYDDAGNRITYSEKVNDKEKTFYEYKVNNMNQVTEITSEKGAKFEYDANGNVAKKIAMTGEVTTYLYDVEDRLIQETSSYGVYTLYGYDALGNRVIKGTATEHGRRIKTDLKAWMKQTDCTAQLALNNQDVTLHEILTAVAKQPIMADRLRCLPKDRPWRKDHDKPRKTVETEKLKKELDKNHSIKIVTSLNEYNQEHTSPAKLTQETYDKRIKTTQRQEFTFGEETDILGDQEDQYHRDGYSSIGTITNRQSGELITNTLYNEYGEAALRLENEYGYRSEYHDQSNRIHLRAREYSTTIGRFLQEDSWYGKMEQPQSQNRYIYVENNPQKYRDRSGNAGWWSKAWNNVKKTVRNVWNGVKRVVNTVWNAIVPPAYRSPSSWSGVASGINYIGNYVARSYTPRRNYVGVNYIRGRNGQPVGYQTYNQALYYQSAAYRYQVQVQRAKATRMMATVRIKKACDTADKKWTGAKNSTKSSGIWAWTGLPTLASGGSALTGKAVASVAGKSALALGSGALGGLFVGLVGIGLNTRAKDLQTDDGIDARNYGVNRLPKGWTSNDYNVSGQRGSLVVDNLGRRRISVDRTSGKTTYYSATGETLGENESDGLGTLSDGKAIPKPKENHNVKTNGRVGDLPVNGEPNSSSDLYDKSGDLLQRRFYDKNGQAELDIDFKHSDGHNNHTFPHEHNWDWSGKKPSRK</sequence>
<dbReference type="Gene3D" id="2.180.10.10">
    <property type="entry name" value="RHS repeat-associated core"/>
    <property type="match status" value="8"/>
</dbReference>
<feature type="domain" description="Teneurin-like YD-shell" evidence="4">
    <location>
        <begin position="1153"/>
        <end position="1255"/>
    </location>
</feature>
<feature type="domain" description="DUF6531" evidence="3">
    <location>
        <begin position="767"/>
        <end position="841"/>
    </location>
</feature>
<dbReference type="Gene3D" id="3.90.930.1">
    <property type="match status" value="1"/>
</dbReference>
<dbReference type="NCBIfam" id="TIGR03696">
    <property type="entry name" value="Rhs_assc_core"/>
    <property type="match status" value="1"/>
</dbReference>
<dbReference type="NCBIfam" id="TIGR01643">
    <property type="entry name" value="YD_repeat_2x"/>
    <property type="match status" value="29"/>
</dbReference>
<dbReference type="Pfam" id="PF25023">
    <property type="entry name" value="TEN_YD-shell"/>
    <property type="match status" value="7"/>
</dbReference>
<feature type="compositionally biased region" description="Basic and acidic residues" evidence="2">
    <location>
        <begin position="3047"/>
        <end position="3069"/>
    </location>
</feature>
<evidence type="ECO:0000259" key="4">
    <source>
        <dbReference type="Pfam" id="PF25023"/>
    </source>
</evidence>
<dbReference type="SUPFAM" id="SSF69322">
    <property type="entry name" value="Tricorn protease domain 2"/>
    <property type="match status" value="1"/>
</dbReference>
<dbReference type="InterPro" id="IPR045351">
    <property type="entry name" value="DUF6531"/>
</dbReference>
<dbReference type="EMBL" id="CP147248">
    <property type="protein sequence ID" value="WYJ84944.1"/>
    <property type="molecule type" value="Genomic_DNA"/>
</dbReference>
<feature type="domain" description="Teneurin-like YD-shell" evidence="4">
    <location>
        <begin position="1488"/>
        <end position="1611"/>
    </location>
</feature>
<feature type="domain" description="Teneurin-like YD-shell" evidence="4">
    <location>
        <begin position="2317"/>
        <end position="2479"/>
    </location>
</feature>
<feature type="region of interest" description="Disordered" evidence="2">
    <location>
        <begin position="36"/>
        <end position="89"/>
    </location>
</feature>
<organism evidence="5 6">
    <name type="scientific">Candidatus Enterococcus lemimoniae</name>
    <dbReference type="NCBI Taxonomy" id="1834167"/>
    <lineage>
        <taxon>Bacteria</taxon>
        <taxon>Bacillati</taxon>
        <taxon>Bacillota</taxon>
        <taxon>Bacilli</taxon>
        <taxon>Lactobacillales</taxon>
        <taxon>Enterococcaceae</taxon>
        <taxon>Enterococcus</taxon>
    </lineage>
</organism>
<dbReference type="Pfam" id="PF20148">
    <property type="entry name" value="DUF6531"/>
    <property type="match status" value="1"/>
</dbReference>
<feature type="domain" description="Teneurin-like YD-shell" evidence="4">
    <location>
        <begin position="2220"/>
        <end position="2307"/>
    </location>
</feature>
<feature type="domain" description="Teneurin-like YD-shell" evidence="4">
    <location>
        <begin position="1696"/>
        <end position="1831"/>
    </location>
</feature>
<keyword evidence="6" id="KW-1185">Reference proteome</keyword>
<dbReference type="InterPro" id="IPR056823">
    <property type="entry name" value="TEN-like_YD-shell"/>
</dbReference>
<evidence type="ECO:0000313" key="5">
    <source>
        <dbReference type="EMBL" id="WYJ84944.1"/>
    </source>
</evidence>
<feature type="domain" description="Teneurin-like YD-shell" evidence="4">
    <location>
        <begin position="1836"/>
        <end position="1970"/>
    </location>
</feature>
<feature type="compositionally biased region" description="Basic and acidic residues" evidence="2">
    <location>
        <begin position="68"/>
        <end position="89"/>
    </location>
</feature>
<feature type="domain" description="Teneurin-like YD-shell" evidence="4">
    <location>
        <begin position="2032"/>
        <end position="2197"/>
    </location>
</feature>
<feature type="region of interest" description="Disordered" evidence="2">
    <location>
        <begin position="3047"/>
        <end position="3075"/>
    </location>
</feature>
<gene>
    <name evidence="5" type="ORF">A5866_000002</name>
</gene>
<protein>
    <submittedName>
        <fullName evidence="5">Uncharacterized protein</fullName>
    </submittedName>
</protein>
<dbReference type="Proteomes" id="UP000195080">
    <property type="component" value="Chromosome"/>
</dbReference>
<dbReference type="RefSeq" id="WP_254907568.1">
    <property type="nucleotide sequence ID" value="NZ_CP147248.1"/>
</dbReference>
<dbReference type="InterPro" id="IPR022385">
    <property type="entry name" value="Rhs_assc_core"/>
</dbReference>
<keyword evidence="1" id="KW-0677">Repeat</keyword>
<reference evidence="6" key="1">
    <citation type="submission" date="2017-05" db="EMBL/GenBank/DDBJ databases">
        <title>The Genome Sequence of EEnterococcus faecalis 9F2_4866.</title>
        <authorList>
            <consortium name="The Broad Institute Genomics Platform"/>
            <consortium name="The Broad Institute Genomic Center for Infectious Diseases"/>
            <person name="Earl A."/>
            <person name="Manson A."/>
            <person name="Schwartman J."/>
            <person name="Gilmore M."/>
            <person name="Abouelleil A."/>
            <person name="Cao P."/>
            <person name="Chapman S."/>
            <person name="Cusick C."/>
            <person name="Shea T."/>
            <person name="Young S."/>
            <person name="Neafsey D."/>
            <person name="Nusbaum C."/>
            <person name="Birren B."/>
        </authorList>
    </citation>
    <scope>NUCLEOTIDE SEQUENCE [LARGE SCALE GENOMIC DNA]</scope>
    <source>
        <strain evidence="6">12C11_DIV0727</strain>
    </source>
</reference>
<evidence type="ECO:0000256" key="1">
    <source>
        <dbReference type="ARBA" id="ARBA00022737"/>
    </source>
</evidence>
<evidence type="ECO:0000259" key="3">
    <source>
        <dbReference type="Pfam" id="PF20148"/>
    </source>
</evidence>
<dbReference type="PANTHER" id="PTHR32305:SF15">
    <property type="entry name" value="PROTEIN RHSA-RELATED"/>
    <property type="match status" value="1"/>
</dbReference>
<dbReference type="PANTHER" id="PTHR32305">
    <property type="match status" value="1"/>
</dbReference>
<feature type="region of interest" description="Disordered" evidence="2">
    <location>
        <begin position="2969"/>
        <end position="3026"/>
    </location>
</feature>
<evidence type="ECO:0000313" key="6">
    <source>
        <dbReference type="Proteomes" id="UP000195080"/>
    </source>
</evidence>
<proteinExistence type="predicted"/>
<dbReference type="InterPro" id="IPR050708">
    <property type="entry name" value="T6SS_VgrG/RHS"/>
</dbReference>
<dbReference type="InterPro" id="IPR031325">
    <property type="entry name" value="RHS_repeat"/>
</dbReference>
<accession>A0ABZ2T4A3</accession>
<dbReference type="Pfam" id="PF05593">
    <property type="entry name" value="RHS_repeat"/>
    <property type="match status" value="7"/>
</dbReference>
<evidence type="ECO:0000256" key="2">
    <source>
        <dbReference type="SAM" id="MobiDB-lite"/>
    </source>
</evidence>
<dbReference type="InterPro" id="IPR006530">
    <property type="entry name" value="YD"/>
</dbReference>